<dbReference type="Gramene" id="RZC83054">
    <property type="protein sequence ID" value="RZC83054"/>
    <property type="gene ID" value="C5167_045841"/>
</dbReference>
<keyword evidence="3" id="KW-1185">Reference proteome</keyword>
<dbReference type="AlphaFoldDB" id="A0A4Y7LC14"/>
<gene>
    <name evidence="2" type="ORF">C5167_045841</name>
</gene>
<evidence type="ECO:0000313" key="2">
    <source>
        <dbReference type="EMBL" id="RZC83054.1"/>
    </source>
</evidence>
<organism evidence="2 3">
    <name type="scientific">Papaver somniferum</name>
    <name type="common">Opium poppy</name>
    <dbReference type="NCBI Taxonomy" id="3469"/>
    <lineage>
        <taxon>Eukaryota</taxon>
        <taxon>Viridiplantae</taxon>
        <taxon>Streptophyta</taxon>
        <taxon>Embryophyta</taxon>
        <taxon>Tracheophyta</taxon>
        <taxon>Spermatophyta</taxon>
        <taxon>Magnoliopsida</taxon>
        <taxon>Ranunculales</taxon>
        <taxon>Papaveraceae</taxon>
        <taxon>Papaveroideae</taxon>
        <taxon>Papaver</taxon>
    </lineage>
</organism>
<keyword evidence="1" id="KW-1133">Transmembrane helix</keyword>
<evidence type="ECO:0000313" key="3">
    <source>
        <dbReference type="Proteomes" id="UP000316621"/>
    </source>
</evidence>
<reference evidence="2 3" key="1">
    <citation type="journal article" date="2018" name="Science">
        <title>The opium poppy genome and morphinan production.</title>
        <authorList>
            <person name="Guo L."/>
            <person name="Winzer T."/>
            <person name="Yang X."/>
            <person name="Li Y."/>
            <person name="Ning Z."/>
            <person name="He Z."/>
            <person name="Teodor R."/>
            <person name="Lu Y."/>
            <person name="Bowser T.A."/>
            <person name="Graham I.A."/>
            <person name="Ye K."/>
        </authorList>
    </citation>
    <scope>NUCLEOTIDE SEQUENCE [LARGE SCALE GENOMIC DNA]</scope>
    <source>
        <strain evidence="3">cv. HN1</strain>
        <tissue evidence="2">Leaves</tissue>
    </source>
</reference>
<feature type="transmembrane region" description="Helical" evidence="1">
    <location>
        <begin position="54"/>
        <end position="77"/>
    </location>
</feature>
<keyword evidence="1" id="KW-0472">Membrane</keyword>
<feature type="transmembrane region" description="Helical" evidence="1">
    <location>
        <begin position="25"/>
        <end position="47"/>
    </location>
</feature>
<accession>A0A4Y7LC14</accession>
<dbReference type="Proteomes" id="UP000316621">
    <property type="component" value="Chromosome 11"/>
</dbReference>
<sequence>MICTNELFESRRCTLNHNNFSIEKIFILQHYIIVTVFILKVLIFCALTVNNFDVAYCLLIILANCHLTCIIIFPLMIHTGI</sequence>
<keyword evidence="1" id="KW-0812">Transmembrane</keyword>
<protein>
    <submittedName>
        <fullName evidence="2">Uncharacterized protein</fullName>
    </submittedName>
</protein>
<proteinExistence type="predicted"/>
<evidence type="ECO:0000256" key="1">
    <source>
        <dbReference type="SAM" id="Phobius"/>
    </source>
</evidence>
<dbReference type="EMBL" id="CM010725">
    <property type="protein sequence ID" value="RZC83054.1"/>
    <property type="molecule type" value="Genomic_DNA"/>
</dbReference>
<name>A0A4Y7LC14_PAPSO</name>